<feature type="region of interest" description="Disordered" evidence="1">
    <location>
        <begin position="396"/>
        <end position="455"/>
    </location>
</feature>
<feature type="signal peptide" evidence="2">
    <location>
        <begin position="1"/>
        <end position="29"/>
    </location>
</feature>
<gene>
    <name evidence="3" type="ORF">BCR37DRAFT_377525</name>
</gene>
<feature type="region of interest" description="Disordered" evidence="1">
    <location>
        <begin position="44"/>
        <end position="74"/>
    </location>
</feature>
<reference evidence="3 4" key="1">
    <citation type="submission" date="2016-07" db="EMBL/GenBank/DDBJ databases">
        <title>Pervasive Adenine N6-methylation of Active Genes in Fungi.</title>
        <authorList>
            <consortium name="DOE Joint Genome Institute"/>
            <person name="Mondo S.J."/>
            <person name="Dannebaum R.O."/>
            <person name="Kuo R.C."/>
            <person name="Labutti K."/>
            <person name="Haridas S."/>
            <person name="Kuo A."/>
            <person name="Salamov A."/>
            <person name="Ahrendt S.R."/>
            <person name="Lipzen A."/>
            <person name="Sullivan W."/>
            <person name="Andreopoulos W.B."/>
            <person name="Clum A."/>
            <person name="Lindquist E."/>
            <person name="Daum C."/>
            <person name="Ramamoorthy G.K."/>
            <person name="Gryganskyi A."/>
            <person name="Culley D."/>
            <person name="Magnuson J.K."/>
            <person name="James T.Y."/>
            <person name="O'Malley M.A."/>
            <person name="Stajich J.E."/>
            <person name="Spatafora J.W."/>
            <person name="Visel A."/>
            <person name="Grigoriev I.V."/>
        </authorList>
    </citation>
    <scope>NUCLEOTIDE SEQUENCE [LARGE SCALE GENOMIC DNA]</scope>
    <source>
        <strain evidence="3 4">12-1054</strain>
    </source>
</reference>
<proteinExistence type="predicted"/>
<keyword evidence="4" id="KW-1185">Reference proteome</keyword>
<dbReference type="GeneID" id="63785444"/>
<name>A0A1Y2FLB8_PROLT</name>
<accession>A0A1Y2FLB8</accession>
<evidence type="ECO:0000313" key="3">
    <source>
        <dbReference type="EMBL" id="ORY84770.1"/>
    </source>
</evidence>
<feature type="chain" id="PRO_5012327542" evidence="2">
    <location>
        <begin position="30"/>
        <end position="455"/>
    </location>
</feature>
<dbReference type="RefSeq" id="XP_040726553.1">
    <property type="nucleotide sequence ID" value="XM_040868845.1"/>
</dbReference>
<evidence type="ECO:0000256" key="2">
    <source>
        <dbReference type="SAM" id="SignalP"/>
    </source>
</evidence>
<organism evidence="3 4">
    <name type="scientific">Protomyces lactucae-debilis</name>
    <dbReference type="NCBI Taxonomy" id="2754530"/>
    <lineage>
        <taxon>Eukaryota</taxon>
        <taxon>Fungi</taxon>
        <taxon>Dikarya</taxon>
        <taxon>Ascomycota</taxon>
        <taxon>Taphrinomycotina</taxon>
        <taxon>Taphrinomycetes</taxon>
        <taxon>Taphrinales</taxon>
        <taxon>Protomycetaceae</taxon>
        <taxon>Protomyces</taxon>
    </lineage>
</organism>
<dbReference type="Proteomes" id="UP000193685">
    <property type="component" value="Unassembled WGS sequence"/>
</dbReference>
<sequence>MLRFNSGGRFKPGLLLAFVLLFSLLSSLTLNSGLVAAGRTKGSKNKAKVATGEDPWLSGSKDTKQDKAVAPKKGPSKCYSMKMSIMNTMKEQVSDLQDCRKICQDYINDWRTDLGRLMSGRMHCLQELPCVNGWSVSTDFESSHVRFGLSNMACQLPECRLPCTCLVQSVFYRIRQPSKFGTYATIPREVMFGDPLTHYLALEHVANEGGNLACIPKFLFPKLFGAEGFDSIVNTRPTWHRQALPEFSVELDLDCNPTHAVSTCECIGTREVGENCQASGDRQGAHDAGQSSHEPGRDAGRNFPFDLNELAPENDQSYQRMADHFDEIRESEAYNQQFRTEIRTAFDAEINLNAQPGDPYAYPSNYFQPMQQLQYSPRPGHPAHFDNVAHFDSHMHMGGYENDPQTNYGEYWRQDQYTGGNDDSSRPADGQQGLDLNQIPPCYDTPDGNRNCGYM</sequence>
<feature type="region of interest" description="Disordered" evidence="1">
    <location>
        <begin position="277"/>
        <end position="309"/>
    </location>
</feature>
<dbReference type="EMBL" id="MCFI01000005">
    <property type="protein sequence ID" value="ORY84770.1"/>
    <property type="molecule type" value="Genomic_DNA"/>
</dbReference>
<keyword evidence="2" id="KW-0732">Signal</keyword>
<evidence type="ECO:0000313" key="4">
    <source>
        <dbReference type="Proteomes" id="UP000193685"/>
    </source>
</evidence>
<dbReference type="AlphaFoldDB" id="A0A1Y2FLB8"/>
<evidence type="ECO:0000256" key="1">
    <source>
        <dbReference type="SAM" id="MobiDB-lite"/>
    </source>
</evidence>
<protein>
    <submittedName>
        <fullName evidence="3">Uncharacterized protein</fullName>
    </submittedName>
</protein>
<comment type="caution">
    <text evidence="3">The sequence shown here is derived from an EMBL/GenBank/DDBJ whole genome shotgun (WGS) entry which is preliminary data.</text>
</comment>